<dbReference type="Pfam" id="PF00069">
    <property type="entry name" value="Pkinase"/>
    <property type="match status" value="1"/>
</dbReference>
<feature type="compositionally biased region" description="Pro residues" evidence="10">
    <location>
        <begin position="529"/>
        <end position="546"/>
    </location>
</feature>
<keyword evidence="6 9" id="KW-0067">ATP-binding</keyword>
<dbReference type="Proteomes" id="UP000540506">
    <property type="component" value="Unassembled WGS sequence"/>
</dbReference>
<name>A0A7W7R3C6_KITKI</name>
<proteinExistence type="predicted"/>
<feature type="compositionally biased region" description="Acidic residues" evidence="10">
    <location>
        <begin position="38"/>
        <end position="48"/>
    </location>
</feature>
<keyword evidence="5 12" id="KW-0418">Kinase</keyword>
<evidence type="ECO:0000256" key="3">
    <source>
        <dbReference type="ARBA" id="ARBA00022679"/>
    </source>
</evidence>
<dbReference type="PANTHER" id="PTHR43289:SF6">
    <property type="entry name" value="SERINE_THREONINE-PROTEIN KINASE NEKL-3"/>
    <property type="match status" value="1"/>
</dbReference>
<keyword evidence="13" id="KW-1185">Reference proteome</keyword>
<evidence type="ECO:0000256" key="2">
    <source>
        <dbReference type="ARBA" id="ARBA00022527"/>
    </source>
</evidence>
<keyword evidence="2" id="KW-0723">Serine/threonine-protein kinase</keyword>
<dbReference type="SUPFAM" id="SSF56112">
    <property type="entry name" value="Protein kinase-like (PK-like)"/>
    <property type="match status" value="1"/>
</dbReference>
<protein>
    <recommendedName>
        <fullName evidence="1">non-specific serine/threonine protein kinase</fullName>
        <ecNumber evidence="1">2.7.11.1</ecNumber>
    </recommendedName>
</protein>
<feature type="compositionally biased region" description="Gly residues" evidence="10">
    <location>
        <begin position="579"/>
        <end position="628"/>
    </location>
</feature>
<sequence length="655" mass="65169">MAQTHNPGDGEGEFTPAPGAGPGPEHEYEHPYGQDAEQAPEAEADYDPEQTTVARAQGQPPGAPYGGPSTPGRGIAAALGTLGDGRYRLTHKLGRGGMAEVLAAQDVRLGRQVAVKLLRPELAQDEVSRLRFTREAHSVASLNHHSIVAVYDTGEELVGGESTPYIVMELVEGKTVRELLVDEEAPPVDQALIIIAGVLEALDYSHRHGIVHRDIKPANVIITTTGAVKVMDFGIARALTGAASTMTQTGMVMGTPQYLSPEQALGKPVDHRSDLYAAGCMLYELLTLRPPFTGDTPLSVVYQHVQDAPVPPSQANDRVPYQLDELVLRSLAKNPDERFQSADEFRAHVQHALREMHGAGGYPTTALGGFGTGQSGYDGTPGQGTAVTAIFGAGAAGRPGDQTTVLPYGAAAGGYPTSQTPYGGAGGAGGSSGGGDGYGGGYEEQPRSGGGRRKALGWAVGVLLVVAAGIGVAVAANGGGSSGGGGNPVNPVAPSNSTSVSDSPSDAPTTASPTTPSTSPSQSRSRTPYQPPTEPSQPTYQPPTYRPPHSTAPSTSPSSAGSPSTAPSSPSTGSSPSGSTGGGGSSPSGGSTASGGPTGSTGGGTGGTGGGTGGTGGGTGGTGGGTGGTPSAPAGGQAGGGTGGHSILPITPASN</sequence>
<comment type="catalytic activity">
    <reaction evidence="7">
        <text>L-threonyl-[protein] + ATP = O-phospho-L-threonyl-[protein] + ADP + H(+)</text>
        <dbReference type="Rhea" id="RHEA:46608"/>
        <dbReference type="Rhea" id="RHEA-COMP:11060"/>
        <dbReference type="Rhea" id="RHEA-COMP:11605"/>
        <dbReference type="ChEBI" id="CHEBI:15378"/>
        <dbReference type="ChEBI" id="CHEBI:30013"/>
        <dbReference type="ChEBI" id="CHEBI:30616"/>
        <dbReference type="ChEBI" id="CHEBI:61977"/>
        <dbReference type="ChEBI" id="CHEBI:456216"/>
        <dbReference type="EC" id="2.7.11.1"/>
    </reaction>
</comment>
<evidence type="ECO:0000259" key="11">
    <source>
        <dbReference type="PROSITE" id="PS50011"/>
    </source>
</evidence>
<evidence type="ECO:0000256" key="6">
    <source>
        <dbReference type="ARBA" id="ARBA00022840"/>
    </source>
</evidence>
<dbReference type="InterPro" id="IPR008271">
    <property type="entry name" value="Ser/Thr_kinase_AS"/>
</dbReference>
<dbReference type="RefSeq" id="WP_221521566.1">
    <property type="nucleotide sequence ID" value="NZ_JACHJV010000001.1"/>
</dbReference>
<dbReference type="PROSITE" id="PS00108">
    <property type="entry name" value="PROTEIN_KINASE_ST"/>
    <property type="match status" value="1"/>
</dbReference>
<evidence type="ECO:0000256" key="1">
    <source>
        <dbReference type="ARBA" id="ARBA00012513"/>
    </source>
</evidence>
<keyword evidence="3 12" id="KW-0808">Transferase</keyword>
<dbReference type="EMBL" id="JACHJV010000001">
    <property type="protein sequence ID" value="MBB4924515.1"/>
    <property type="molecule type" value="Genomic_DNA"/>
</dbReference>
<evidence type="ECO:0000313" key="13">
    <source>
        <dbReference type="Proteomes" id="UP000540506"/>
    </source>
</evidence>
<evidence type="ECO:0000256" key="8">
    <source>
        <dbReference type="ARBA" id="ARBA00048679"/>
    </source>
</evidence>
<dbReference type="GO" id="GO:0045717">
    <property type="term" value="P:negative regulation of fatty acid biosynthetic process"/>
    <property type="evidence" value="ECO:0007669"/>
    <property type="project" value="UniProtKB-ARBA"/>
</dbReference>
<accession>A0A7W7R3C6</accession>
<dbReference type="Gene3D" id="3.30.200.20">
    <property type="entry name" value="Phosphorylase Kinase, domain 1"/>
    <property type="match status" value="1"/>
</dbReference>
<comment type="catalytic activity">
    <reaction evidence="8">
        <text>L-seryl-[protein] + ATP = O-phospho-L-seryl-[protein] + ADP + H(+)</text>
        <dbReference type="Rhea" id="RHEA:17989"/>
        <dbReference type="Rhea" id="RHEA-COMP:9863"/>
        <dbReference type="Rhea" id="RHEA-COMP:11604"/>
        <dbReference type="ChEBI" id="CHEBI:15378"/>
        <dbReference type="ChEBI" id="CHEBI:29999"/>
        <dbReference type="ChEBI" id="CHEBI:30616"/>
        <dbReference type="ChEBI" id="CHEBI:83421"/>
        <dbReference type="ChEBI" id="CHEBI:456216"/>
        <dbReference type="EC" id="2.7.11.1"/>
    </reaction>
</comment>
<dbReference type="FunFam" id="1.10.510.10:FF:000021">
    <property type="entry name" value="Serine/threonine protein kinase"/>
    <property type="match status" value="1"/>
</dbReference>
<evidence type="ECO:0000256" key="10">
    <source>
        <dbReference type="SAM" id="MobiDB-lite"/>
    </source>
</evidence>
<organism evidence="12 13">
    <name type="scientific">Kitasatospora kifunensis</name>
    <name type="common">Streptomyces kifunensis</name>
    <dbReference type="NCBI Taxonomy" id="58351"/>
    <lineage>
        <taxon>Bacteria</taxon>
        <taxon>Bacillati</taxon>
        <taxon>Actinomycetota</taxon>
        <taxon>Actinomycetes</taxon>
        <taxon>Kitasatosporales</taxon>
        <taxon>Streptomycetaceae</taxon>
        <taxon>Kitasatospora</taxon>
    </lineage>
</organism>
<evidence type="ECO:0000256" key="7">
    <source>
        <dbReference type="ARBA" id="ARBA00047899"/>
    </source>
</evidence>
<dbReference type="Gene3D" id="1.10.510.10">
    <property type="entry name" value="Transferase(Phosphotransferase) domain 1"/>
    <property type="match status" value="1"/>
</dbReference>
<dbReference type="PROSITE" id="PS50011">
    <property type="entry name" value="PROTEIN_KINASE_DOM"/>
    <property type="match status" value="1"/>
</dbReference>
<dbReference type="CDD" id="cd14014">
    <property type="entry name" value="STKc_PknB_like"/>
    <property type="match status" value="1"/>
</dbReference>
<gene>
    <name evidence="12" type="ORF">FHR34_003508</name>
</gene>
<feature type="domain" description="Protein kinase" evidence="11">
    <location>
        <begin position="87"/>
        <end position="354"/>
    </location>
</feature>
<feature type="region of interest" description="Disordered" evidence="10">
    <location>
        <begin position="479"/>
        <end position="655"/>
    </location>
</feature>
<dbReference type="InterPro" id="IPR017441">
    <property type="entry name" value="Protein_kinase_ATP_BS"/>
</dbReference>
<dbReference type="AlphaFoldDB" id="A0A7W7R3C6"/>
<dbReference type="PROSITE" id="PS00107">
    <property type="entry name" value="PROTEIN_KINASE_ATP"/>
    <property type="match status" value="1"/>
</dbReference>
<dbReference type="GO" id="GO:0004674">
    <property type="term" value="F:protein serine/threonine kinase activity"/>
    <property type="evidence" value="ECO:0007669"/>
    <property type="project" value="UniProtKB-KW"/>
</dbReference>
<feature type="region of interest" description="Disordered" evidence="10">
    <location>
        <begin position="1"/>
        <end position="69"/>
    </location>
</feature>
<evidence type="ECO:0000256" key="4">
    <source>
        <dbReference type="ARBA" id="ARBA00022741"/>
    </source>
</evidence>
<dbReference type="GO" id="GO:0005524">
    <property type="term" value="F:ATP binding"/>
    <property type="evidence" value="ECO:0007669"/>
    <property type="project" value="UniProtKB-UniRule"/>
</dbReference>
<evidence type="ECO:0000313" key="12">
    <source>
        <dbReference type="EMBL" id="MBB4924515.1"/>
    </source>
</evidence>
<feature type="compositionally biased region" description="Low complexity" evidence="10">
    <location>
        <begin position="547"/>
        <end position="578"/>
    </location>
</feature>
<keyword evidence="4 9" id="KW-0547">Nucleotide-binding</keyword>
<reference evidence="12 13" key="1">
    <citation type="submission" date="2020-08" db="EMBL/GenBank/DDBJ databases">
        <title>Sequencing the genomes of 1000 actinobacteria strains.</title>
        <authorList>
            <person name="Klenk H.-P."/>
        </authorList>
    </citation>
    <scope>NUCLEOTIDE SEQUENCE [LARGE SCALE GENOMIC DNA]</scope>
    <source>
        <strain evidence="12 13">DSM 41654</strain>
    </source>
</reference>
<dbReference type="EC" id="2.7.11.1" evidence="1"/>
<dbReference type="FunFam" id="3.30.200.20:FF:000035">
    <property type="entry name" value="Serine/threonine protein kinase Stk1"/>
    <property type="match status" value="1"/>
</dbReference>
<comment type="caution">
    <text evidence="12">The sequence shown here is derived from an EMBL/GenBank/DDBJ whole genome shotgun (WGS) entry which is preliminary data.</text>
</comment>
<feature type="binding site" evidence="9">
    <location>
        <position position="116"/>
    </location>
    <ligand>
        <name>ATP</name>
        <dbReference type="ChEBI" id="CHEBI:30616"/>
    </ligand>
</feature>
<evidence type="ECO:0000256" key="5">
    <source>
        <dbReference type="ARBA" id="ARBA00022777"/>
    </source>
</evidence>
<dbReference type="InterPro" id="IPR011009">
    <property type="entry name" value="Kinase-like_dom_sf"/>
</dbReference>
<feature type="compositionally biased region" description="Low complexity" evidence="10">
    <location>
        <begin position="488"/>
        <end position="528"/>
    </location>
</feature>
<dbReference type="InterPro" id="IPR000719">
    <property type="entry name" value="Prot_kinase_dom"/>
</dbReference>
<evidence type="ECO:0000256" key="9">
    <source>
        <dbReference type="PROSITE-ProRule" id="PRU10141"/>
    </source>
</evidence>
<dbReference type="PANTHER" id="PTHR43289">
    <property type="entry name" value="MITOGEN-ACTIVATED PROTEIN KINASE KINASE KINASE 20-RELATED"/>
    <property type="match status" value="1"/>
</dbReference>
<dbReference type="SMART" id="SM00220">
    <property type="entry name" value="S_TKc"/>
    <property type="match status" value="1"/>
</dbReference>